<sequence length="165" mass="17897">MQVTLHTNHGDIVLAMHSETAPNTVENFLTYARDGFYDGTIFHRVIDGFMIQGGGFTDDMSQKETQAPIANEAASAKPNTLGTVAMARTPDPHSATAQFFINVNNNDFLNFQNETPNGFGYCVFAEVVDGMDTVNAIKAVATGSHGMHQDVPRENIVIESVSISE</sequence>
<dbReference type="InterPro" id="IPR020892">
    <property type="entry name" value="Cyclophilin-type_PPIase_CS"/>
</dbReference>
<dbReference type="CDD" id="cd01920">
    <property type="entry name" value="cyclophilin_EcCYP_like"/>
    <property type="match status" value="1"/>
</dbReference>
<reference evidence="9 10" key="1">
    <citation type="journal article" date="2012" name="J. Bacteriol.">
        <title>Genome Sequence of Idiomarina xiamenensis Type Strain 10-D-4.</title>
        <authorList>
            <person name="Lai Q."/>
            <person name="Wang L."/>
            <person name="Wang W."/>
            <person name="Shao Z."/>
        </authorList>
    </citation>
    <scope>NUCLEOTIDE SEQUENCE [LARGE SCALE GENOMIC DNA]</scope>
    <source>
        <strain evidence="9 10">10-D-4</strain>
    </source>
</reference>
<dbReference type="eggNOG" id="COG0652">
    <property type="taxonomic scope" value="Bacteria"/>
</dbReference>
<evidence type="ECO:0000256" key="7">
    <source>
        <dbReference type="RuleBase" id="RU363019"/>
    </source>
</evidence>
<keyword evidence="10" id="KW-1185">Reference proteome</keyword>
<dbReference type="Proteomes" id="UP000014115">
    <property type="component" value="Unassembled WGS sequence"/>
</dbReference>
<comment type="caution">
    <text evidence="9">The sequence shown here is derived from an EMBL/GenBank/DDBJ whole genome shotgun (WGS) entry which is preliminary data.</text>
</comment>
<organism evidence="9 10">
    <name type="scientific">Idiomarina xiamenensis 10-D-4</name>
    <dbReference type="NCBI Taxonomy" id="740709"/>
    <lineage>
        <taxon>Bacteria</taxon>
        <taxon>Pseudomonadati</taxon>
        <taxon>Pseudomonadota</taxon>
        <taxon>Gammaproteobacteria</taxon>
        <taxon>Alteromonadales</taxon>
        <taxon>Idiomarinaceae</taxon>
        <taxon>Idiomarina</taxon>
    </lineage>
</organism>
<dbReference type="FunFam" id="2.40.100.10:FF:000004">
    <property type="entry name" value="Peptidyl-prolyl cis-trans isomerase"/>
    <property type="match status" value="1"/>
</dbReference>
<dbReference type="InterPro" id="IPR002130">
    <property type="entry name" value="Cyclophilin-type_PPIase_dom"/>
</dbReference>
<protein>
    <recommendedName>
        <fullName evidence="7">Peptidyl-prolyl cis-trans isomerase</fullName>
        <shortName evidence="7">PPIase</shortName>
        <ecNumber evidence="7">5.2.1.8</ecNumber>
    </recommendedName>
</protein>
<evidence type="ECO:0000259" key="8">
    <source>
        <dbReference type="PROSITE" id="PS50072"/>
    </source>
</evidence>
<dbReference type="GO" id="GO:0003755">
    <property type="term" value="F:peptidyl-prolyl cis-trans isomerase activity"/>
    <property type="evidence" value="ECO:0007669"/>
    <property type="project" value="UniProtKB-UniRule"/>
</dbReference>
<proteinExistence type="inferred from homology"/>
<dbReference type="GO" id="GO:0005737">
    <property type="term" value="C:cytoplasm"/>
    <property type="evidence" value="ECO:0007669"/>
    <property type="project" value="UniProtKB-SubCell"/>
</dbReference>
<evidence type="ECO:0000313" key="9">
    <source>
        <dbReference type="EMBL" id="EKE83859.1"/>
    </source>
</evidence>
<dbReference type="EC" id="5.2.1.8" evidence="7"/>
<dbReference type="PRINTS" id="PR00153">
    <property type="entry name" value="CSAPPISMRASE"/>
</dbReference>
<dbReference type="PANTHER" id="PTHR43246">
    <property type="entry name" value="PEPTIDYL-PROLYL CIS-TRANS ISOMERASE CYP38, CHLOROPLASTIC"/>
    <property type="match status" value="1"/>
</dbReference>
<dbReference type="PROSITE" id="PS00170">
    <property type="entry name" value="CSA_PPIASE_1"/>
    <property type="match status" value="1"/>
</dbReference>
<name>K2KN21_9GAMM</name>
<evidence type="ECO:0000313" key="10">
    <source>
        <dbReference type="Proteomes" id="UP000014115"/>
    </source>
</evidence>
<comment type="similarity">
    <text evidence="3 7">Belongs to the cyclophilin-type PPIase family.</text>
</comment>
<dbReference type="GO" id="GO:0006457">
    <property type="term" value="P:protein folding"/>
    <property type="evidence" value="ECO:0007669"/>
    <property type="project" value="InterPro"/>
</dbReference>
<dbReference type="Gene3D" id="2.40.100.10">
    <property type="entry name" value="Cyclophilin-like"/>
    <property type="match status" value="1"/>
</dbReference>
<evidence type="ECO:0000256" key="4">
    <source>
        <dbReference type="ARBA" id="ARBA00022490"/>
    </source>
</evidence>
<evidence type="ECO:0000256" key="1">
    <source>
        <dbReference type="ARBA" id="ARBA00002388"/>
    </source>
</evidence>
<dbReference type="Pfam" id="PF00160">
    <property type="entry name" value="Pro_isomerase"/>
    <property type="match status" value="1"/>
</dbReference>
<accession>K2KN21</accession>
<gene>
    <name evidence="9" type="ORF">A10D4_06926</name>
</gene>
<dbReference type="AlphaFoldDB" id="K2KN21"/>
<keyword evidence="6 7" id="KW-0413">Isomerase</keyword>
<evidence type="ECO:0000256" key="5">
    <source>
        <dbReference type="ARBA" id="ARBA00023110"/>
    </source>
</evidence>
<evidence type="ECO:0000256" key="6">
    <source>
        <dbReference type="ARBA" id="ARBA00023235"/>
    </source>
</evidence>
<comment type="catalytic activity">
    <reaction evidence="7">
        <text>[protein]-peptidylproline (omega=180) = [protein]-peptidylproline (omega=0)</text>
        <dbReference type="Rhea" id="RHEA:16237"/>
        <dbReference type="Rhea" id="RHEA-COMP:10747"/>
        <dbReference type="Rhea" id="RHEA-COMP:10748"/>
        <dbReference type="ChEBI" id="CHEBI:83833"/>
        <dbReference type="ChEBI" id="CHEBI:83834"/>
        <dbReference type="EC" id="5.2.1.8"/>
    </reaction>
</comment>
<keyword evidence="5 7" id="KW-0697">Rotamase</keyword>
<feature type="domain" description="PPIase cyclophilin-type" evidence="8">
    <location>
        <begin position="1"/>
        <end position="163"/>
    </location>
</feature>
<dbReference type="EMBL" id="AMRG01000007">
    <property type="protein sequence ID" value="EKE83859.1"/>
    <property type="molecule type" value="Genomic_DNA"/>
</dbReference>
<dbReference type="STRING" id="740709.A10D4_06926"/>
<dbReference type="InterPro" id="IPR029000">
    <property type="entry name" value="Cyclophilin-like_dom_sf"/>
</dbReference>
<dbReference type="RefSeq" id="WP_008488568.1">
    <property type="nucleotide sequence ID" value="NZ_AMRG01000007.1"/>
</dbReference>
<dbReference type="PROSITE" id="PS50072">
    <property type="entry name" value="CSA_PPIASE_2"/>
    <property type="match status" value="1"/>
</dbReference>
<dbReference type="SUPFAM" id="SSF50891">
    <property type="entry name" value="Cyclophilin-like"/>
    <property type="match status" value="1"/>
</dbReference>
<keyword evidence="4" id="KW-0963">Cytoplasm</keyword>
<comment type="function">
    <text evidence="1 7">PPIases accelerate the folding of proteins. It catalyzes the cis-trans isomerization of proline imidic peptide bonds in oligopeptides.</text>
</comment>
<comment type="subcellular location">
    <subcellularLocation>
        <location evidence="2">Cytoplasm</location>
    </subcellularLocation>
</comment>
<dbReference type="PATRIC" id="fig|740709.3.peg.1409"/>
<evidence type="ECO:0000256" key="3">
    <source>
        <dbReference type="ARBA" id="ARBA00007365"/>
    </source>
</evidence>
<dbReference type="InterPro" id="IPR024936">
    <property type="entry name" value="Cyclophilin-type_PPIase"/>
</dbReference>
<dbReference type="PIRSF" id="PIRSF001467">
    <property type="entry name" value="Peptidylpro_ismrse"/>
    <property type="match status" value="1"/>
</dbReference>
<dbReference type="InterPro" id="IPR044665">
    <property type="entry name" value="E_coli_cyclophilin_A-like"/>
</dbReference>
<dbReference type="OrthoDB" id="9807797at2"/>
<evidence type="ECO:0000256" key="2">
    <source>
        <dbReference type="ARBA" id="ARBA00004496"/>
    </source>
</evidence>